<dbReference type="AlphaFoldDB" id="A0A7I7RYX8"/>
<keyword evidence="2" id="KW-1133">Transmembrane helix</keyword>
<organism evidence="3 4">
    <name type="scientific">Mycolicibacterium arabiense</name>
    <dbReference type="NCBI Taxonomy" id="1286181"/>
    <lineage>
        <taxon>Bacteria</taxon>
        <taxon>Bacillati</taxon>
        <taxon>Actinomycetota</taxon>
        <taxon>Actinomycetes</taxon>
        <taxon>Mycobacteriales</taxon>
        <taxon>Mycobacteriaceae</taxon>
        <taxon>Mycolicibacterium</taxon>
    </lineage>
</organism>
<feature type="region of interest" description="Disordered" evidence="1">
    <location>
        <begin position="39"/>
        <end position="147"/>
    </location>
</feature>
<proteinExistence type="predicted"/>
<keyword evidence="4" id="KW-1185">Reference proteome</keyword>
<name>A0A7I7RYX8_9MYCO</name>
<feature type="compositionally biased region" description="Low complexity" evidence="1">
    <location>
        <begin position="49"/>
        <end position="80"/>
    </location>
</feature>
<keyword evidence="2" id="KW-0812">Transmembrane</keyword>
<sequence>MTEPAWHERTSTLLAASVGAVAVIAVVYFLVSALVRDSDAPGPAQQYFTDTTTSGSRTPSSGSATTTTGTVTSTSPPMTTDIDAPNAPPPPPTSGTETSGTETSGTETSPGEPSTTTRTPRATDDDDPTTTRSRPRLNETRTLYPRP</sequence>
<reference evidence="3 4" key="1">
    <citation type="journal article" date="2019" name="Emerg. Microbes Infect.">
        <title>Comprehensive subspecies identification of 175 nontuberculous mycobacteria species based on 7547 genomic profiles.</title>
        <authorList>
            <person name="Matsumoto Y."/>
            <person name="Kinjo T."/>
            <person name="Motooka D."/>
            <person name="Nabeya D."/>
            <person name="Jung N."/>
            <person name="Uechi K."/>
            <person name="Horii T."/>
            <person name="Iida T."/>
            <person name="Fujita J."/>
            <person name="Nakamura S."/>
        </authorList>
    </citation>
    <scope>NUCLEOTIDE SEQUENCE [LARGE SCALE GENOMIC DNA]</scope>
    <source>
        <strain evidence="3 4">JCM 18538</strain>
    </source>
</reference>
<dbReference type="Proteomes" id="UP000467428">
    <property type="component" value="Chromosome"/>
</dbReference>
<feature type="transmembrane region" description="Helical" evidence="2">
    <location>
        <begin position="12"/>
        <end position="31"/>
    </location>
</feature>
<evidence type="ECO:0000313" key="3">
    <source>
        <dbReference type="EMBL" id="BBY49858.1"/>
    </source>
</evidence>
<protein>
    <submittedName>
        <fullName evidence="3">Uncharacterized protein</fullName>
    </submittedName>
</protein>
<evidence type="ECO:0000256" key="1">
    <source>
        <dbReference type="SAM" id="MobiDB-lite"/>
    </source>
</evidence>
<geneLocation type="plasmid" evidence="4">
    <name>pjcm18538 dna</name>
</geneLocation>
<dbReference type="RefSeq" id="WP_235887565.1">
    <property type="nucleotide sequence ID" value="NZ_AP022593.1"/>
</dbReference>
<feature type="compositionally biased region" description="Low complexity" evidence="1">
    <location>
        <begin position="94"/>
        <end position="120"/>
    </location>
</feature>
<accession>A0A7I7RYX8</accession>
<evidence type="ECO:0000313" key="4">
    <source>
        <dbReference type="Proteomes" id="UP000467428"/>
    </source>
</evidence>
<keyword evidence="2" id="KW-0472">Membrane</keyword>
<dbReference type="EMBL" id="AP022593">
    <property type="protein sequence ID" value="BBY49858.1"/>
    <property type="molecule type" value="Genomic_DNA"/>
</dbReference>
<evidence type="ECO:0000256" key="2">
    <source>
        <dbReference type="SAM" id="Phobius"/>
    </source>
</evidence>
<gene>
    <name evidence="3" type="ORF">MARA_33260</name>
</gene>
<dbReference type="KEGG" id="marz:MARA_33260"/>